<organism evidence="1 2">
    <name type="scientific">Zosterops borbonicus</name>
    <dbReference type="NCBI Taxonomy" id="364589"/>
    <lineage>
        <taxon>Eukaryota</taxon>
        <taxon>Metazoa</taxon>
        <taxon>Chordata</taxon>
        <taxon>Craniata</taxon>
        <taxon>Vertebrata</taxon>
        <taxon>Euteleostomi</taxon>
        <taxon>Archelosauria</taxon>
        <taxon>Archosauria</taxon>
        <taxon>Dinosauria</taxon>
        <taxon>Saurischia</taxon>
        <taxon>Theropoda</taxon>
        <taxon>Coelurosauria</taxon>
        <taxon>Aves</taxon>
        <taxon>Neognathae</taxon>
        <taxon>Neoaves</taxon>
        <taxon>Telluraves</taxon>
        <taxon>Australaves</taxon>
        <taxon>Passeriformes</taxon>
        <taxon>Sylvioidea</taxon>
        <taxon>Zosteropidae</taxon>
        <taxon>Zosterops</taxon>
    </lineage>
</organism>
<gene>
    <name evidence="1" type="ORF">HGM15179_013079</name>
</gene>
<evidence type="ECO:0000313" key="1">
    <source>
        <dbReference type="EMBL" id="TRZ14011.1"/>
    </source>
</evidence>
<dbReference type="Proteomes" id="UP000796761">
    <property type="component" value="Unassembled WGS sequence"/>
</dbReference>
<dbReference type="EMBL" id="SWJQ01000466">
    <property type="protein sequence ID" value="TRZ14011.1"/>
    <property type="molecule type" value="Genomic_DNA"/>
</dbReference>
<proteinExistence type="predicted"/>
<reference evidence="1" key="1">
    <citation type="submission" date="2019-04" db="EMBL/GenBank/DDBJ databases">
        <title>Genome assembly of Zosterops borbonicus 15179.</title>
        <authorList>
            <person name="Leroy T."/>
            <person name="Anselmetti Y."/>
            <person name="Tilak M.-K."/>
            <person name="Nabholz B."/>
        </authorList>
    </citation>
    <scope>NUCLEOTIDE SEQUENCE</scope>
    <source>
        <strain evidence="1">HGM_15179</strain>
        <tissue evidence="1">Muscle</tissue>
    </source>
</reference>
<evidence type="ECO:0000313" key="2">
    <source>
        <dbReference type="Proteomes" id="UP000796761"/>
    </source>
</evidence>
<dbReference type="AlphaFoldDB" id="A0A8K1LHK4"/>
<sequence>MPSRGALKGWRQVHKKPLKLNKANYNVLDKSCGNPRDKYRMGREWIESSAADKVLGVLTDKKLNMTHQHVPVALKAKGALNCTTRCDQQGIFCLYKKPRKTARKERIGFQTCMTRVNNSKKDFDFNVCRHELMPVDPIKVDDCKDALDETADLW</sequence>
<comment type="caution">
    <text evidence="1">The sequence shown here is derived from an EMBL/GenBank/DDBJ whole genome shotgun (WGS) entry which is preliminary data.</text>
</comment>
<accession>A0A8K1LHK4</accession>
<protein>
    <submittedName>
        <fullName evidence="1">Uncharacterized protein</fullName>
    </submittedName>
</protein>
<keyword evidence="2" id="KW-1185">Reference proteome</keyword>
<name>A0A8K1LHK4_9PASS</name>